<protein>
    <submittedName>
        <fullName evidence="2">Glutathione S-transferase</fullName>
    </submittedName>
</protein>
<name>A0AC35UH90_9BILA</name>
<proteinExistence type="predicted"/>
<evidence type="ECO:0000313" key="2">
    <source>
        <dbReference type="WBParaSite" id="RSKR_0001079600.1"/>
    </source>
</evidence>
<reference evidence="2" key="1">
    <citation type="submission" date="2016-11" db="UniProtKB">
        <authorList>
            <consortium name="WormBaseParasite"/>
        </authorList>
    </citation>
    <scope>IDENTIFICATION</scope>
    <source>
        <strain evidence="2">KR3021</strain>
    </source>
</reference>
<dbReference type="WBParaSite" id="RSKR_0001079600.1">
    <property type="protein sequence ID" value="RSKR_0001079600.1"/>
    <property type="gene ID" value="RSKR_0001079600"/>
</dbReference>
<evidence type="ECO:0000313" key="1">
    <source>
        <dbReference type="Proteomes" id="UP000095286"/>
    </source>
</evidence>
<organism evidence="1 2">
    <name type="scientific">Rhabditophanes sp. KR3021</name>
    <dbReference type="NCBI Taxonomy" id="114890"/>
    <lineage>
        <taxon>Eukaryota</taxon>
        <taxon>Metazoa</taxon>
        <taxon>Ecdysozoa</taxon>
        <taxon>Nematoda</taxon>
        <taxon>Chromadorea</taxon>
        <taxon>Rhabditida</taxon>
        <taxon>Tylenchina</taxon>
        <taxon>Panagrolaimomorpha</taxon>
        <taxon>Strongyloidoidea</taxon>
        <taxon>Alloionematidae</taxon>
        <taxon>Rhabditophanes</taxon>
    </lineage>
</organism>
<dbReference type="Proteomes" id="UP000095286">
    <property type="component" value="Unplaced"/>
</dbReference>
<accession>A0AC35UH90</accession>
<sequence length="535" mass="62042">MGPSNLSPMELALSQPHILSQCADTIPIKLELAKTCIRYYNGINDLKVCHIQGLKYNPVDIEFYIYKKKLAFKMLEEKPMEKLSQFKSMIQSTKPHNWKEHLLVKVNIACEMHKVSIYKSIKTMLEMIPKIAKFKYITLELLYERGSCVDIEPTKHKDFFVPIVEIMSVLKSNSVKEFIVKSGDIYQLAFLVSKLIRNKEFLTNTYPYIRKLKLCLLANDGRYRFANGVVDNETFDFFIKKVLPQKMYYMEERKKLLQTMDPNVDGQIWDKHEHLVLMELISKLNLDILHFEFNMSEYTYYPVAIQYTQIYQKREKNLKISFKPFNDEATMSTANYKLIYSQSYARGEPIRLAFVYAGVKFEDFRTTPEIWEKIKHEQPFKQMPVLEVDGVKVAQSAAIALYVGEKFGLSGNSALEKAHVLQFSLGVEDILADFKQVYIIKDEAEKAIKQKEFFAVNVAAFLNNYDNFYAKNGGLYLVGKSVTTADLLLFHWAWIFTNKFGVDLAPYKELKKAFDSLSNNPKIKSYLASRPAADI</sequence>